<organism evidence="1 2">
    <name type="scientific">Esox lucius</name>
    <name type="common">Northern pike</name>
    <dbReference type="NCBI Taxonomy" id="8010"/>
    <lineage>
        <taxon>Eukaryota</taxon>
        <taxon>Metazoa</taxon>
        <taxon>Chordata</taxon>
        <taxon>Craniata</taxon>
        <taxon>Vertebrata</taxon>
        <taxon>Euteleostomi</taxon>
        <taxon>Actinopterygii</taxon>
        <taxon>Neopterygii</taxon>
        <taxon>Teleostei</taxon>
        <taxon>Protacanthopterygii</taxon>
        <taxon>Esociformes</taxon>
        <taxon>Esocidae</taxon>
        <taxon>Esox</taxon>
    </lineage>
</organism>
<dbReference type="Proteomes" id="UP000265140">
    <property type="component" value="Chromosome 3"/>
</dbReference>
<evidence type="ECO:0000313" key="2">
    <source>
        <dbReference type="Proteomes" id="UP000265140"/>
    </source>
</evidence>
<reference evidence="1 2" key="1">
    <citation type="submission" date="2020-02" db="EMBL/GenBank/DDBJ databases">
        <title>Esox lucius (northern pike) genome, fEsoLuc1, primary haplotype.</title>
        <authorList>
            <person name="Myers G."/>
            <person name="Karagic N."/>
            <person name="Meyer A."/>
            <person name="Pippel M."/>
            <person name="Reichard M."/>
            <person name="Winkler S."/>
            <person name="Tracey A."/>
            <person name="Sims Y."/>
            <person name="Howe K."/>
            <person name="Rhie A."/>
            <person name="Formenti G."/>
            <person name="Durbin R."/>
            <person name="Fedrigo O."/>
            <person name="Jarvis E.D."/>
        </authorList>
    </citation>
    <scope>NUCLEOTIDE SEQUENCE [LARGE SCALE GENOMIC DNA]</scope>
</reference>
<proteinExistence type="predicted"/>
<name>A0AAY5KJF1_ESOLU</name>
<dbReference type="Gene3D" id="3.30.420.10">
    <property type="entry name" value="Ribonuclease H-like superfamily/Ribonuclease H"/>
    <property type="match status" value="1"/>
</dbReference>
<reference evidence="1" key="2">
    <citation type="submission" date="2025-08" db="UniProtKB">
        <authorList>
            <consortium name="Ensembl"/>
        </authorList>
    </citation>
    <scope>IDENTIFICATION</scope>
</reference>
<sequence>MHKGQRQHNQHTVQKPTSVMVWGCISAHVMGDLHICEGTVNAEQNAQVLEQHRLPSRLLFQGRPGLFQQENAKSHSARITLTWLHSKRV</sequence>
<accession>A0AAY5KJF1</accession>
<evidence type="ECO:0000313" key="1">
    <source>
        <dbReference type="Ensembl" id="ENSELUP00000086532.1"/>
    </source>
</evidence>
<dbReference type="GO" id="GO:0003676">
    <property type="term" value="F:nucleic acid binding"/>
    <property type="evidence" value="ECO:0007669"/>
    <property type="project" value="InterPro"/>
</dbReference>
<dbReference type="GeneTree" id="ENSGT01150000286900"/>
<dbReference type="Ensembl" id="ENSELUT00000106463.1">
    <property type="protein sequence ID" value="ENSELUP00000086532.1"/>
    <property type="gene ID" value="ENSELUG00000037173.1"/>
</dbReference>
<protein>
    <submittedName>
        <fullName evidence="1">Uncharacterized protein</fullName>
    </submittedName>
</protein>
<reference evidence="1" key="3">
    <citation type="submission" date="2025-09" db="UniProtKB">
        <authorList>
            <consortium name="Ensembl"/>
        </authorList>
    </citation>
    <scope>IDENTIFICATION</scope>
</reference>
<dbReference type="AlphaFoldDB" id="A0AAY5KJF1"/>
<dbReference type="InterPro" id="IPR036397">
    <property type="entry name" value="RNaseH_sf"/>
</dbReference>
<keyword evidence="2" id="KW-1185">Reference proteome</keyword>